<feature type="transmembrane region" description="Helical" evidence="5">
    <location>
        <begin position="12"/>
        <end position="31"/>
    </location>
</feature>
<dbReference type="InterPro" id="IPR051201">
    <property type="entry name" value="Chloro_Bact_Ser_Proteases"/>
</dbReference>
<evidence type="ECO:0000256" key="2">
    <source>
        <dbReference type="ARBA" id="ARBA00022670"/>
    </source>
</evidence>
<dbReference type="RefSeq" id="WP_114352416.1">
    <property type="nucleotide sequence ID" value="NZ_QPJJ01000005.1"/>
</dbReference>
<dbReference type="EMBL" id="QPJJ01000005">
    <property type="protein sequence ID" value="RCW71850.1"/>
    <property type="molecule type" value="Genomic_DNA"/>
</dbReference>
<evidence type="ECO:0000256" key="5">
    <source>
        <dbReference type="SAM" id="Phobius"/>
    </source>
</evidence>
<dbReference type="InterPro" id="IPR043504">
    <property type="entry name" value="Peptidase_S1_PA_chymotrypsin"/>
</dbReference>
<dbReference type="Proteomes" id="UP000252585">
    <property type="component" value="Unassembled WGS sequence"/>
</dbReference>
<keyword evidence="5" id="KW-0472">Membrane</keyword>
<dbReference type="PANTHER" id="PTHR43343:SF3">
    <property type="entry name" value="PROTEASE DO-LIKE 8, CHLOROPLASTIC"/>
    <property type="match status" value="1"/>
</dbReference>
<dbReference type="InterPro" id="IPR009003">
    <property type="entry name" value="Peptidase_S1_PA"/>
</dbReference>
<gene>
    <name evidence="6" type="ORF">DFR57_10532</name>
</gene>
<dbReference type="Pfam" id="PF13365">
    <property type="entry name" value="Trypsin_2"/>
    <property type="match status" value="1"/>
</dbReference>
<evidence type="ECO:0000256" key="1">
    <source>
        <dbReference type="ARBA" id="ARBA00010541"/>
    </source>
</evidence>
<dbReference type="Gene3D" id="2.40.10.10">
    <property type="entry name" value="Trypsin-like serine proteases"/>
    <property type="match status" value="2"/>
</dbReference>
<proteinExistence type="inferred from homology"/>
<dbReference type="InterPro" id="IPR001940">
    <property type="entry name" value="Peptidase_S1C"/>
</dbReference>
<evidence type="ECO:0000256" key="4">
    <source>
        <dbReference type="ARBA" id="ARBA00022825"/>
    </source>
</evidence>
<keyword evidence="3" id="KW-0378">Hydrolase</keyword>
<dbReference type="PANTHER" id="PTHR43343">
    <property type="entry name" value="PEPTIDASE S12"/>
    <property type="match status" value="1"/>
</dbReference>
<accession>A0A368XUV5</accession>
<dbReference type="OrthoDB" id="189537at2"/>
<protein>
    <submittedName>
        <fullName evidence="6">Trypsin-like peptidase</fullName>
    </submittedName>
</protein>
<dbReference type="PRINTS" id="PR00834">
    <property type="entry name" value="PROTEASES2C"/>
</dbReference>
<comment type="caution">
    <text evidence="6">The sequence shown here is derived from an EMBL/GenBank/DDBJ whole genome shotgun (WGS) entry which is preliminary data.</text>
</comment>
<keyword evidence="5" id="KW-0812">Transmembrane</keyword>
<name>A0A368XUV5_9BACI</name>
<comment type="similarity">
    <text evidence="1">Belongs to the peptidase S1C family.</text>
</comment>
<sequence length="373" mass="41241">MLKKHTHIPIGLSILLFISGIILTVLLYNNWTSEALHQTNSLASVASDENSPLDLKSIIDRSQNSVVQIETSNSMTEKTGAGFLYNNKGDIVTNAHVLEDAEQIFVTLHNSRSFPAAIVGIGKDHDVAVIRVPQLAEEQPISIENEIFADIGDEVIAIGSPTGIQNAVSIGLVVGTDRNFSINDYSYTDVYQISANITHGNSGGPLIDRESGKVIAINAAGISDSDVGFSIPMPSVKKQIDTWIEEVDESELVYLTPIDQQLNEDQIIEDATNLVEVFFQNIAAREYINAYTLLGSSEQEDLRYQDFRDDFIHVSDMEISNISSEYSNGEVEIKVIVDVTLRNDATNEINENWNYQLIVASENDQLKILNYDD</sequence>
<keyword evidence="5" id="KW-1133">Transmembrane helix</keyword>
<dbReference type="SUPFAM" id="SSF50494">
    <property type="entry name" value="Trypsin-like serine proteases"/>
    <property type="match status" value="1"/>
</dbReference>
<keyword evidence="2" id="KW-0645">Protease</keyword>
<dbReference type="AlphaFoldDB" id="A0A368XUV5"/>
<dbReference type="GO" id="GO:0006508">
    <property type="term" value="P:proteolysis"/>
    <property type="evidence" value="ECO:0007669"/>
    <property type="project" value="UniProtKB-KW"/>
</dbReference>
<evidence type="ECO:0000313" key="7">
    <source>
        <dbReference type="Proteomes" id="UP000252585"/>
    </source>
</evidence>
<organism evidence="6 7">
    <name type="scientific">Saliterribacillus persicus</name>
    <dbReference type="NCBI Taxonomy" id="930114"/>
    <lineage>
        <taxon>Bacteria</taxon>
        <taxon>Bacillati</taxon>
        <taxon>Bacillota</taxon>
        <taxon>Bacilli</taxon>
        <taxon>Bacillales</taxon>
        <taxon>Bacillaceae</taxon>
        <taxon>Saliterribacillus</taxon>
    </lineage>
</organism>
<evidence type="ECO:0000256" key="3">
    <source>
        <dbReference type="ARBA" id="ARBA00022801"/>
    </source>
</evidence>
<reference evidence="6 7" key="1">
    <citation type="submission" date="2018-07" db="EMBL/GenBank/DDBJ databases">
        <title>Genomic Encyclopedia of Type Strains, Phase IV (KMG-IV): sequencing the most valuable type-strain genomes for metagenomic binning, comparative biology and taxonomic classification.</title>
        <authorList>
            <person name="Goeker M."/>
        </authorList>
    </citation>
    <scope>NUCLEOTIDE SEQUENCE [LARGE SCALE GENOMIC DNA]</scope>
    <source>
        <strain evidence="6 7">DSM 27696</strain>
    </source>
</reference>
<dbReference type="GO" id="GO:0004252">
    <property type="term" value="F:serine-type endopeptidase activity"/>
    <property type="evidence" value="ECO:0007669"/>
    <property type="project" value="InterPro"/>
</dbReference>
<evidence type="ECO:0000313" key="6">
    <source>
        <dbReference type="EMBL" id="RCW71850.1"/>
    </source>
</evidence>
<keyword evidence="4" id="KW-0720">Serine protease</keyword>
<keyword evidence="7" id="KW-1185">Reference proteome</keyword>